<name>A0A316U8I2_9BASI</name>
<feature type="transmembrane region" description="Helical" evidence="2">
    <location>
        <begin position="66"/>
        <end position="86"/>
    </location>
</feature>
<keyword evidence="2" id="KW-0812">Transmembrane</keyword>
<feature type="region of interest" description="Disordered" evidence="1">
    <location>
        <begin position="423"/>
        <end position="442"/>
    </location>
</feature>
<dbReference type="Proteomes" id="UP000245942">
    <property type="component" value="Unassembled WGS sequence"/>
</dbReference>
<feature type="compositionally biased region" description="Low complexity" evidence="1">
    <location>
        <begin position="381"/>
        <end position="394"/>
    </location>
</feature>
<evidence type="ECO:0000313" key="3">
    <source>
        <dbReference type="EMBL" id="PWN21547.1"/>
    </source>
</evidence>
<feature type="compositionally biased region" description="Low complexity" evidence="1">
    <location>
        <begin position="478"/>
        <end position="499"/>
    </location>
</feature>
<feature type="compositionally biased region" description="Low complexity" evidence="1">
    <location>
        <begin position="140"/>
        <end position="151"/>
    </location>
</feature>
<keyword evidence="4" id="KW-1185">Reference proteome</keyword>
<keyword evidence="2" id="KW-1133">Transmembrane helix</keyword>
<evidence type="ECO:0000313" key="4">
    <source>
        <dbReference type="Proteomes" id="UP000245942"/>
    </source>
</evidence>
<gene>
    <name evidence="3" type="ORF">BCV69DRAFT_173262</name>
</gene>
<dbReference type="RefSeq" id="XP_025348707.1">
    <property type="nucleotide sequence ID" value="XM_025489519.1"/>
</dbReference>
<feature type="region of interest" description="Disordered" evidence="1">
    <location>
        <begin position="203"/>
        <end position="279"/>
    </location>
</feature>
<dbReference type="EMBL" id="KZ819325">
    <property type="protein sequence ID" value="PWN21547.1"/>
    <property type="molecule type" value="Genomic_DNA"/>
</dbReference>
<feature type="region of interest" description="Disordered" evidence="1">
    <location>
        <begin position="376"/>
        <end position="402"/>
    </location>
</feature>
<dbReference type="AlphaFoldDB" id="A0A316U8I2"/>
<feature type="region of interest" description="Disordered" evidence="1">
    <location>
        <begin position="110"/>
        <end position="176"/>
    </location>
</feature>
<accession>A0A316U8I2</accession>
<keyword evidence="2" id="KW-0472">Membrane</keyword>
<feature type="region of interest" description="Disordered" evidence="1">
    <location>
        <begin position="473"/>
        <end position="552"/>
    </location>
</feature>
<organism evidence="3 4">
    <name type="scientific">Pseudomicrostroma glucosiphilum</name>
    <dbReference type="NCBI Taxonomy" id="1684307"/>
    <lineage>
        <taxon>Eukaryota</taxon>
        <taxon>Fungi</taxon>
        <taxon>Dikarya</taxon>
        <taxon>Basidiomycota</taxon>
        <taxon>Ustilaginomycotina</taxon>
        <taxon>Exobasidiomycetes</taxon>
        <taxon>Microstromatales</taxon>
        <taxon>Microstromatales incertae sedis</taxon>
        <taxon>Pseudomicrostroma</taxon>
    </lineage>
</organism>
<evidence type="ECO:0000256" key="1">
    <source>
        <dbReference type="SAM" id="MobiDB-lite"/>
    </source>
</evidence>
<reference evidence="3 4" key="1">
    <citation type="journal article" date="2018" name="Mol. Biol. Evol.">
        <title>Broad Genomic Sampling Reveals a Smut Pathogenic Ancestry of the Fungal Clade Ustilaginomycotina.</title>
        <authorList>
            <person name="Kijpornyongpan T."/>
            <person name="Mondo S.J."/>
            <person name="Barry K."/>
            <person name="Sandor L."/>
            <person name="Lee J."/>
            <person name="Lipzen A."/>
            <person name="Pangilinan J."/>
            <person name="LaButti K."/>
            <person name="Hainaut M."/>
            <person name="Henrissat B."/>
            <person name="Grigoriev I.V."/>
            <person name="Spatafora J.W."/>
            <person name="Aime M.C."/>
        </authorList>
    </citation>
    <scope>NUCLEOTIDE SEQUENCE [LARGE SCALE GENOMIC DNA]</scope>
    <source>
        <strain evidence="3 4">MCA 4718</strain>
    </source>
</reference>
<feature type="compositionally biased region" description="Low complexity" evidence="1">
    <location>
        <begin position="115"/>
        <end position="124"/>
    </location>
</feature>
<sequence length="552" mass="57977">MILHRRRSDRMAARTYSAKAVVVAIVSTMALANAPTALAEVITKRANTTGADADTVLIDGKVPEGAIVLVCGGLGVAVVALVYVILQSHMPTSKHVMQERAKAKTDLRVRGGHSGHISPGISTSALNTDARPSDAGAPISSPTSEASGSGSDTLYKPHRGSKMLGSGPRGYSGSSFTRSNMAETSYSSFSSMRDLPFLANTGRMASTDTYGSRTSGDWTKSNRPGSNYAQNQRRSGYRDAHAPSAHRRPISGADYSRTSGDHGRKSLERKSSLYRGTNLTLHRTHSGGIVKLNPGGVYNSADAGGGPIARRQHPLEISSHADSTPDQSRRNSTIGLLDDEYLSAAQMAEAARGSATAPQYAVPGDSSALLPANAHPLSAAQQQQQQQPQQPRRQGSPLYSARVSSNAAAPLKEGHYITANHWSQQHTHRGAGATTEPSSANYGRSRMIRPAAAQPTSAPKPWPVPDYPGGAVGGGFGSPTPSYGHSSHASYQSYQSSASPTPLLHGSNQRSDEESLISMYENSQPGQFAQPVAGGNGRRGVPGRPVGGVSQV</sequence>
<feature type="compositionally biased region" description="Low complexity" evidence="1">
    <location>
        <begin position="542"/>
        <end position="552"/>
    </location>
</feature>
<feature type="compositionally biased region" description="Polar residues" evidence="1">
    <location>
        <begin position="203"/>
        <end position="234"/>
    </location>
</feature>
<protein>
    <submittedName>
        <fullName evidence="3">Uncharacterized protein</fullName>
    </submittedName>
</protein>
<evidence type="ECO:0000256" key="2">
    <source>
        <dbReference type="SAM" id="Phobius"/>
    </source>
</evidence>
<dbReference type="GeneID" id="37011253"/>
<feature type="compositionally biased region" description="Basic and acidic residues" evidence="1">
    <location>
        <begin position="259"/>
        <end position="271"/>
    </location>
</feature>
<proteinExistence type="predicted"/>